<reference evidence="1" key="2">
    <citation type="submission" date="2020-09" db="EMBL/GenBank/DDBJ databases">
        <authorList>
            <person name="Sun Q."/>
            <person name="Zhou Y."/>
        </authorList>
    </citation>
    <scope>NUCLEOTIDE SEQUENCE</scope>
    <source>
        <strain evidence="1">CGMCC 1.15478</strain>
    </source>
</reference>
<dbReference type="AlphaFoldDB" id="A0A916UJA9"/>
<evidence type="ECO:0000313" key="2">
    <source>
        <dbReference type="Proteomes" id="UP000641514"/>
    </source>
</evidence>
<organism evidence="1 2">
    <name type="scientific">Hoyosella rhizosphaerae</name>
    <dbReference type="NCBI Taxonomy" id="1755582"/>
    <lineage>
        <taxon>Bacteria</taxon>
        <taxon>Bacillati</taxon>
        <taxon>Actinomycetota</taxon>
        <taxon>Actinomycetes</taxon>
        <taxon>Mycobacteriales</taxon>
        <taxon>Hoyosellaceae</taxon>
        <taxon>Hoyosella</taxon>
    </lineage>
</organism>
<accession>A0A916UJA9</accession>
<protein>
    <submittedName>
        <fullName evidence="1">Uncharacterized protein</fullName>
    </submittedName>
</protein>
<evidence type="ECO:0000313" key="1">
    <source>
        <dbReference type="EMBL" id="GGC72979.1"/>
    </source>
</evidence>
<comment type="caution">
    <text evidence="1">The sequence shown here is derived from an EMBL/GenBank/DDBJ whole genome shotgun (WGS) entry which is preliminary data.</text>
</comment>
<dbReference type="Proteomes" id="UP000641514">
    <property type="component" value="Unassembled WGS sequence"/>
</dbReference>
<keyword evidence="2" id="KW-1185">Reference proteome</keyword>
<reference evidence="1" key="1">
    <citation type="journal article" date="2014" name="Int. J. Syst. Evol. Microbiol.">
        <title>Complete genome sequence of Corynebacterium casei LMG S-19264T (=DSM 44701T), isolated from a smear-ripened cheese.</title>
        <authorList>
            <consortium name="US DOE Joint Genome Institute (JGI-PGF)"/>
            <person name="Walter F."/>
            <person name="Albersmeier A."/>
            <person name="Kalinowski J."/>
            <person name="Ruckert C."/>
        </authorList>
    </citation>
    <scope>NUCLEOTIDE SEQUENCE</scope>
    <source>
        <strain evidence="1">CGMCC 1.15478</strain>
    </source>
</reference>
<sequence length="68" mass="7789">MNAPHYLQRGNGHTKWKFVCFAATLNAKRGFTPTDVGTIHKVPAFRENYERAQLSQGHRCQGKSNRRC</sequence>
<name>A0A916UJA9_9ACTN</name>
<gene>
    <name evidence="1" type="ORF">GCM10011410_27570</name>
</gene>
<proteinExistence type="predicted"/>
<dbReference type="EMBL" id="BMJH01000003">
    <property type="protein sequence ID" value="GGC72979.1"/>
    <property type="molecule type" value="Genomic_DNA"/>
</dbReference>